<keyword evidence="3" id="KW-1185">Reference proteome</keyword>
<evidence type="ECO:0000256" key="1">
    <source>
        <dbReference type="SAM" id="MobiDB-lite"/>
    </source>
</evidence>
<proteinExistence type="predicted"/>
<accession>A0AAV5RVS8</accession>
<evidence type="ECO:0000313" key="3">
    <source>
        <dbReference type="Proteomes" id="UP001377567"/>
    </source>
</evidence>
<dbReference type="AlphaFoldDB" id="A0AAV5RVS8"/>
<feature type="compositionally biased region" description="Acidic residues" evidence="1">
    <location>
        <begin position="129"/>
        <end position="142"/>
    </location>
</feature>
<gene>
    <name evidence="2" type="ORF">DAKH74_014090</name>
</gene>
<organism evidence="2 3">
    <name type="scientific">Maudiozyma humilis</name>
    <name type="common">Sour dough yeast</name>
    <name type="synonym">Kazachstania humilis</name>
    <dbReference type="NCBI Taxonomy" id="51915"/>
    <lineage>
        <taxon>Eukaryota</taxon>
        <taxon>Fungi</taxon>
        <taxon>Dikarya</taxon>
        <taxon>Ascomycota</taxon>
        <taxon>Saccharomycotina</taxon>
        <taxon>Saccharomycetes</taxon>
        <taxon>Saccharomycetales</taxon>
        <taxon>Saccharomycetaceae</taxon>
        <taxon>Maudiozyma</taxon>
    </lineage>
</organism>
<comment type="caution">
    <text evidence="2">The sequence shown here is derived from an EMBL/GenBank/DDBJ whole genome shotgun (WGS) entry which is preliminary data.</text>
</comment>
<evidence type="ECO:0008006" key="4">
    <source>
        <dbReference type="Google" id="ProtNLM"/>
    </source>
</evidence>
<evidence type="ECO:0000313" key="2">
    <source>
        <dbReference type="EMBL" id="GMM54793.1"/>
    </source>
</evidence>
<name>A0AAV5RVS8_MAUHU</name>
<protein>
    <recommendedName>
        <fullName evidence="4">DM domain-containing protein</fullName>
    </recommendedName>
</protein>
<feature type="region of interest" description="Disordered" evidence="1">
    <location>
        <begin position="129"/>
        <end position="162"/>
    </location>
</feature>
<dbReference type="EMBL" id="BTGD01000003">
    <property type="protein sequence ID" value="GMM54793.1"/>
    <property type="molecule type" value="Genomic_DNA"/>
</dbReference>
<dbReference type="Proteomes" id="UP001377567">
    <property type="component" value="Unassembled WGS sequence"/>
</dbReference>
<sequence length="179" mass="20290">MITRLNELDAYIRRYVHRKTVYEGGSAPKATAPPVGLTALQKKRVHGADFFYCSHCHCPKCQKAQHGDTQLKKGYCVHCKCHKCADKQSRFRPRGNPTQQLRINQIFSAPPLPPMDAEAEQILFEIESDEDSEIDASDEEQYDQVTELPSHEEPEHLAFGNIEISNLETAEASLRHRSA</sequence>
<reference evidence="2 3" key="1">
    <citation type="journal article" date="2023" name="Elife">
        <title>Identification of key yeast species and microbe-microbe interactions impacting larval growth of Drosophila in the wild.</title>
        <authorList>
            <person name="Mure A."/>
            <person name="Sugiura Y."/>
            <person name="Maeda R."/>
            <person name="Honda K."/>
            <person name="Sakurai N."/>
            <person name="Takahashi Y."/>
            <person name="Watada M."/>
            <person name="Katoh T."/>
            <person name="Gotoh A."/>
            <person name="Gotoh Y."/>
            <person name="Taniguchi I."/>
            <person name="Nakamura K."/>
            <person name="Hayashi T."/>
            <person name="Katayama T."/>
            <person name="Uemura T."/>
            <person name="Hattori Y."/>
        </authorList>
    </citation>
    <scope>NUCLEOTIDE SEQUENCE [LARGE SCALE GENOMIC DNA]</scope>
    <source>
        <strain evidence="2 3">KH-74</strain>
    </source>
</reference>